<dbReference type="InterPro" id="IPR036514">
    <property type="entry name" value="SGNH_hydro_sf"/>
</dbReference>
<feature type="domain" description="SGNH hydrolase-type esterase" evidence="1">
    <location>
        <begin position="26"/>
        <end position="261"/>
    </location>
</feature>
<accession>A0ABP8GER5</accession>
<reference evidence="3" key="1">
    <citation type="journal article" date="2019" name="Int. J. Syst. Evol. Microbiol.">
        <title>The Global Catalogue of Microorganisms (GCM) 10K type strain sequencing project: providing services to taxonomists for standard genome sequencing and annotation.</title>
        <authorList>
            <consortium name="The Broad Institute Genomics Platform"/>
            <consortium name="The Broad Institute Genome Sequencing Center for Infectious Disease"/>
            <person name="Wu L."/>
            <person name="Ma J."/>
        </authorList>
    </citation>
    <scope>NUCLEOTIDE SEQUENCE [LARGE SCALE GENOMIC DNA]</scope>
    <source>
        <strain evidence="3">JCM 17705</strain>
    </source>
</reference>
<dbReference type="Gene3D" id="3.40.50.1110">
    <property type="entry name" value="SGNH hydrolase"/>
    <property type="match status" value="2"/>
</dbReference>
<organism evidence="2 3">
    <name type="scientific">Mucilaginibacter gynuensis</name>
    <dbReference type="NCBI Taxonomy" id="1302236"/>
    <lineage>
        <taxon>Bacteria</taxon>
        <taxon>Pseudomonadati</taxon>
        <taxon>Bacteroidota</taxon>
        <taxon>Sphingobacteriia</taxon>
        <taxon>Sphingobacteriales</taxon>
        <taxon>Sphingobacteriaceae</taxon>
        <taxon>Mucilaginibacter</taxon>
    </lineage>
</organism>
<dbReference type="SUPFAM" id="SSF52266">
    <property type="entry name" value="SGNH hydrolase"/>
    <property type="match status" value="2"/>
</dbReference>
<feature type="domain" description="SGNH hydrolase-type esterase" evidence="1">
    <location>
        <begin position="439"/>
        <end position="612"/>
    </location>
</feature>
<gene>
    <name evidence="2" type="ORF">GCM10023149_23730</name>
</gene>
<dbReference type="RefSeq" id="WP_345211290.1">
    <property type="nucleotide sequence ID" value="NZ_BAABFT010000005.1"/>
</dbReference>
<evidence type="ECO:0000313" key="3">
    <source>
        <dbReference type="Proteomes" id="UP001500582"/>
    </source>
</evidence>
<dbReference type="EMBL" id="BAABFT010000005">
    <property type="protein sequence ID" value="GAA4323045.1"/>
    <property type="molecule type" value="Genomic_DNA"/>
</dbReference>
<evidence type="ECO:0000313" key="2">
    <source>
        <dbReference type="EMBL" id="GAA4323045.1"/>
    </source>
</evidence>
<dbReference type="CDD" id="cd00229">
    <property type="entry name" value="SGNH_hydrolase"/>
    <property type="match status" value="2"/>
</dbReference>
<dbReference type="Pfam" id="PF13472">
    <property type="entry name" value="Lipase_GDSL_2"/>
    <property type="match status" value="2"/>
</dbReference>
<dbReference type="PANTHER" id="PTHR30383">
    <property type="entry name" value="THIOESTERASE 1/PROTEASE 1/LYSOPHOSPHOLIPASE L1"/>
    <property type="match status" value="1"/>
</dbReference>
<dbReference type="Proteomes" id="UP001500582">
    <property type="component" value="Unassembled WGS sequence"/>
</dbReference>
<protein>
    <recommendedName>
        <fullName evidence="1">SGNH hydrolase-type esterase domain-containing protein</fullName>
    </recommendedName>
</protein>
<name>A0ABP8GER5_9SPHI</name>
<dbReference type="InterPro" id="IPR051532">
    <property type="entry name" value="Ester_Hydrolysis_Enzymes"/>
</dbReference>
<keyword evidence="3" id="KW-1185">Reference proteome</keyword>
<proteinExistence type="predicted"/>
<comment type="caution">
    <text evidence="2">The sequence shown here is derived from an EMBL/GenBank/DDBJ whole genome shotgun (WGS) entry which is preliminary data.</text>
</comment>
<dbReference type="InterPro" id="IPR013830">
    <property type="entry name" value="SGNH_hydro"/>
</dbReference>
<evidence type="ECO:0000259" key="1">
    <source>
        <dbReference type="Pfam" id="PF13472"/>
    </source>
</evidence>
<sequence>MKKYLFVLFFVFCLCSFKEKELSWIAIGDSITYLNDHPDETGHRVNKGYLTRLAELLPNIRYINQGHNGWTSGAIAENIERLGLVKADIYSVFLGTNDWWQGRPVGTLDDYRNNSGNTTAYGSFRIITNKIRQLNPEAKIVLITPMQRNDFVYIADANNNAFGSYQNKNGQSLEAFADAVIAIGQLEKIPIVDLYHHPQLSIENLVNYKRLKNPKSGKYVNYTYPKSIGIPFNAKNDEYPYPEAAINLTYDGLHPSDKGNAIIANTLAGSFKQLGLAPRWNKYIDPEKYSEPFWKADTITDERVQIIKNRDQASAALLFNARKILSVKSSDHSKVFVKGKDWRYANGKIFISAASAIPFLKKEDLIFTENKPGLSMTGKTPGTFVLFNENAYFSARQLSVTYIPEKNRKWTGPVPVFQGDNLPVTTGKLSAKKTVNIVFYGNSIETGYNASGFENVPPYMPTWPELVVYHLRKVYGAQVNYTNTSVPGKLAQWGLDSVATRVIAYRPDLVVIGFGMNDGSANVSPEQFRAQIKGIIDSVSAVNPETEFILISPMLPNPNAVQSGLQYTYKAELSKLVRRGVVLADMTGVHAELLKHKSYQDMTGNNVNHPNDYLARWYAQIINGLLIK</sequence>